<sequence>MAPRPAMRFGGPMRILVLGGTVFLSHAVAAEAVERGHDVTCAARGTSGTVPDGATLVRWDRADDVPAELTGATFDAVVDVSRIPSHVRRAVAAFPDAHWTFVSTINVYAESTTVGGTPATLPLLDPVETDEDPASGPEVYGAMKVACENLVRAGVAAAFVVRPGLIVGPGDPSGRFTYWPARFADAARDGRPVLVPEPVDGPVQLVDVRDLAAWVVTAAEHRTTGDFDAVCPPAPRSELLAAVADGVGAHPELVPVAPEVLAEHDVRPWMGPRSLPFWAGDLADEGFMTHDVTTSLAAGLATRPFAETARDTLAWLRATPDATVTGLTRAEEQEVLAAVRSRD</sequence>
<gene>
    <name evidence="2" type="ORF">GCM10010102_06670</name>
</gene>
<feature type="domain" description="NAD-dependent epimerase/dehydratase" evidence="1">
    <location>
        <begin position="15"/>
        <end position="224"/>
    </location>
</feature>
<evidence type="ECO:0000313" key="3">
    <source>
        <dbReference type="Proteomes" id="UP000655589"/>
    </source>
</evidence>
<dbReference type="Proteomes" id="UP000655589">
    <property type="component" value="Unassembled WGS sequence"/>
</dbReference>
<dbReference type="SUPFAM" id="SSF51735">
    <property type="entry name" value="NAD(P)-binding Rossmann-fold domains"/>
    <property type="match status" value="1"/>
</dbReference>
<dbReference type="Gene3D" id="3.40.50.720">
    <property type="entry name" value="NAD(P)-binding Rossmann-like Domain"/>
    <property type="match status" value="1"/>
</dbReference>
<dbReference type="AlphaFoldDB" id="A0A8H9GEE0"/>
<dbReference type="Pfam" id="PF01370">
    <property type="entry name" value="Epimerase"/>
    <property type="match status" value="1"/>
</dbReference>
<keyword evidence="3" id="KW-1185">Reference proteome</keyword>
<name>A0A8H9GEE0_9MICO</name>
<reference evidence="2" key="1">
    <citation type="journal article" date="2014" name="Int. J. Syst. Evol. Microbiol.">
        <title>Complete genome sequence of Corynebacterium casei LMG S-19264T (=DSM 44701T), isolated from a smear-ripened cheese.</title>
        <authorList>
            <consortium name="US DOE Joint Genome Institute (JGI-PGF)"/>
            <person name="Walter F."/>
            <person name="Albersmeier A."/>
            <person name="Kalinowski J."/>
            <person name="Ruckert C."/>
        </authorList>
    </citation>
    <scope>NUCLEOTIDE SEQUENCE</scope>
    <source>
        <strain evidence="2">JCM 3051</strain>
    </source>
</reference>
<evidence type="ECO:0000313" key="2">
    <source>
        <dbReference type="EMBL" id="GGM13710.1"/>
    </source>
</evidence>
<evidence type="ECO:0000259" key="1">
    <source>
        <dbReference type="Pfam" id="PF01370"/>
    </source>
</evidence>
<reference evidence="2" key="2">
    <citation type="submission" date="2020-09" db="EMBL/GenBank/DDBJ databases">
        <authorList>
            <person name="Sun Q."/>
            <person name="Ohkuma M."/>
        </authorList>
    </citation>
    <scope>NUCLEOTIDE SEQUENCE</scope>
    <source>
        <strain evidence="2">JCM 3051</strain>
    </source>
</reference>
<protein>
    <submittedName>
        <fullName evidence="2">Reductase</fullName>
    </submittedName>
</protein>
<dbReference type="InterPro" id="IPR036291">
    <property type="entry name" value="NAD(P)-bd_dom_sf"/>
</dbReference>
<comment type="caution">
    <text evidence="2">The sequence shown here is derived from an EMBL/GenBank/DDBJ whole genome shotgun (WGS) entry which is preliminary data.</text>
</comment>
<dbReference type="InterPro" id="IPR001509">
    <property type="entry name" value="Epimerase_deHydtase"/>
</dbReference>
<accession>A0A8H9GEE0</accession>
<proteinExistence type="predicted"/>
<dbReference type="EMBL" id="BMPT01000002">
    <property type="protein sequence ID" value="GGM13710.1"/>
    <property type="molecule type" value="Genomic_DNA"/>
</dbReference>
<organism evidence="2 3">
    <name type="scientific">Promicromonospora citrea</name>
    <dbReference type="NCBI Taxonomy" id="43677"/>
    <lineage>
        <taxon>Bacteria</taxon>
        <taxon>Bacillati</taxon>
        <taxon>Actinomycetota</taxon>
        <taxon>Actinomycetes</taxon>
        <taxon>Micrococcales</taxon>
        <taxon>Promicromonosporaceae</taxon>
        <taxon>Promicromonospora</taxon>
    </lineage>
</organism>